<reference evidence="1" key="1">
    <citation type="submission" date="2022-06" db="EMBL/GenBank/DDBJ databases">
        <title>Genome sequence of Phormidium yuhuli AB48 isolated from an industrial photobioreactor environment.</title>
        <authorList>
            <person name="Qiu Y."/>
            <person name="Noonan A.J.C."/>
            <person name="Dofher K."/>
            <person name="Koch M."/>
            <person name="Kieft B."/>
            <person name="Lin X."/>
            <person name="Ziels R.M."/>
            <person name="Hallam S.J."/>
        </authorList>
    </citation>
    <scope>NUCLEOTIDE SEQUENCE</scope>
    <source>
        <strain evidence="1">AB48</strain>
        <plasmid evidence="1">unnamed</plasmid>
    </source>
</reference>
<sequence>MRKVIAITGHRRFSNLRKKEVQAWIQSMSEMALRLHSDAIFICGGAPGVDLWAAEVWSEMGVDWVLVKPCGNHGEGVWSPQLLARRDELAKKAMKVKVLMPEYRRGCLNKRNEFMVNHSDLVLGLFDGRQRGGTKHCLSYARQNEKPIVWLDCRQKPILRSVNLSK</sequence>
<geneLocation type="plasmid" evidence="1 2">
    <name>unnamed</name>
</geneLocation>
<keyword evidence="1" id="KW-0614">Plasmid</keyword>
<gene>
    <name evidence="1" type="ORF">NEA10_20725</name>
</gene>
<dbReference type="EMBL" id="CP098612">
    <property type="protein sequence ID" value="USR93271.1"/>
    <property type="molecule type" value="Genomic_DNA"/>
</dbReference>
<dbReference type="RefSeq" id="WP_252665451.1">
    <property type="nucleotide sequence ID" value="NZ_CP098612.1"/>
</dbReference>
<evidence type="ECO:0000313" key="1">
    <source>
        <dbReference type="EMBL" id="USR93271.1"/>
    </source>
</evidence>
<dbReference type="Pfam" id="PF06908">
    <property type="entry name" value="YpsA"/>
    <property type="match status" value="1"/>
</dbReference>
<evidence type="ECO:0000313" key="2">
    <source>
        <dbReference type="Proteomes" id="UP001056708"/>
    </source>
</evidence>
<accession>A0ABY5AWK7</accession>
<keyword evidence="2" id="KW-1185">Reference proteome</keyword>
<dbReference type="Gene3D" id="3.40.50.450">
    <property type="match status" value="1"/>
</dbReference>
<proteinExistence type="predicted"/>
<dbReference type="InterPro" id="IPR010697">
    <property type="entry name" value="YspA"/>
</dbReference>
<name>A0ABY5AWK7_9CYAN</name>
<organism evidence="1 2">
    <name type="scientific">Phormidium yuhuli AB48</name>
    <dbReference type="NCBI Taxonomy" id="2940671"/>
    <lineage>
        <taxon>Bacteria</taxon>
        <taxon>Bacillati</taxon>
        <taxon>Cyanobacteriota</taxon>
        <taxon>Cyanophyceae</taxon>
        <taxon>Oscillatoriophycideae</taxon>
        <taxon>Oscillatoriales</taxon>
        <taxon>Oscillatoriaceae</taxon>
        <taxon>Phormidium</taxon>
        <taxon>Phormidium yuhuli</taxon>
    </lineage>
</organism>
<dbReference type="PANTHER" id="PTHR38440">
    <property type="entry name" value="UPF0398 PROTEIN YPSA"/>
    <property type="match status" value="1"/>
</dbReference>
<protein>
    <submittedName>
        <fullName evidence="1">DUF1273 domain-containing protein</fullName>
    </submittedName>
</protein>
<dbReference type="PANTHER" id="PTHR38440:SF1">
    <property type="entry name" value="UPF0398 PROTEIN SPR0331"/>
    <property type="match status" value="1"/>
</dbReference>
<dbReference type="Proteomes" id="UP001056708">
    <property type="component" value="Plasmid unnamed"/>
</dbReference>
<dbReference type="SUPFAM" id="SSF102405">
    <property type="entry name" value="MCP/YpsA-like"/>
    <property type="match status" value="1"/>
</dbReference>